<accession>A0ABY7EYU6</accession>
<gene>
    <name evidence="2" type="ORF">MAR_005200</name>
</gene>
<keyword evidence="1" id="KW-0472">Membrane</keyword>
<evidence type="ECO:0000256" key="1">
    <source>
        <dbReference type="SAM" id="Phobius"/>
    </source>
</evidence>
<feature type="transmembrane region" description="Helical" evidence="1">
    <location>
        <begin position="68"/>
        <end position="89"/>
    </location>
</feature>
<evidence type="ECO:0000313" key="3">
    <source>
        <dbReference type="Proteomes" id="UP001164746"/>
    </source>
</evidence>
<evidence type="ECO:0000313" key="2">
    <source>
        <dbReference type="EMBL" id="WAR15095.1"/>
    </source>
</evidence>
<protein>
    <submittedName>
        <fullName evidence="2">Uncharacterized protein</fullName>
    </submittedName>
</protein>
<organism evidence="2 3">
    <name type="scientific">Mya arenaria</name>
    <name type="common">Soft-shell clam</name>
    <dbReference type="NCBI Taxonomy" id="6604"/>
    <lineage>
        <taxon>Eukaryota</taxon>
        <taxon>Metazoa</taxon>
        <taxon>Spiralia</taxon>
        <taxon>Lophotrochozoa</taxon>
        <taxon>Mollusca</taxon>
        <taxon>Bivalvia</taxon>
        <taxon>Autobranchia</taxon>
        <taxon>Heteroconchia</taxon>
        <taxon>Euheterodonta</taxon>
        <taxon>Imparidentia</taxon>
        <taxon>Neoheterodontei</taxon>
        <taxon>Myida</taxon>
        <taxon>Myoidea</taxon>
        <taxon>Myidae</taxon>
        <taxon>Mya</taxon>
    </lineage>
</organism>
<reference evidence="2" key="1">
    <citation type="submission" date="2022-11" db="EMBL/GenBank/DDBJ databases">
        <title>Centuries of genome instability and evolution in soft-shell clam transmissible cancer (bioRxiv).</title>
        <authorList>
            <person name="Hart S.F.M."/>
            <person name="Yonemitsu M.A."/>
            <person name="Giersch R.M."/>
            <person name="Beal B.F."/>
            <person name="Arriagada G."/>
            <person name="Davis B.W."/>
            <person name="Ostrander E.A."/>
            <person name="Goff S.P."/>
            <person name="Metzger M.J."/>
        </authorList>
    </citation>
    <scope>NUCLEOTIDE SEQUENCE</scope>
    <source>
        <strain evidence="2">MELC-2E11</strain>
        <tissue evidence="2">Siphon/mantle</tissue>
    </source>
</reference>
<proteinExistence type="predicted"/>
<dbReference type="EMBL" id="CP111020">
    <property type="protein sequence ID" value="WAR15095.1"/>
    <property type="molecule type" value="Genomic_DNA"/>
</dbReference>
<keyword evidence="3" id="KW-1185">Reference proteome</keyword>
<name>A0ABY7EYU6_MYAAR</name>
<dbReference type="Proteomes" id="UP001164746">
    <property type="component" value="Chromosome 9"/>
</dbReference>
<keyword evidence="1" id="KW-1133">Transmembrane helix</keyword>
<keyword evidence="1" id="KW-0812">Transmembrane</keyword>
<sequence length="97" mass="10830">RLTSEMSESIHSVRCCRQTNETLLISYLSNERTGNGFSYGNAIPVFYLRNTLQFTCSLHLLAYKKSTAGILIMSLAGTDILTCLLVMPFTKAVVYLN</sequence>
<feature type="non-terminal residue" evidence="2">
    <location>
        <position position="97"/>
    </location>
</feature>